<keyword evidence="2" id="KW-0282">Flagellum</keyword>
<proteinExistence type="predicted"/>
<protein>
    <submittedName>
        <fullName evidence="2">Flagellar hook-length control protein FliK</fullName>
    </submittedName>
</protein>
<dbReference type="InterPro" id="IPR038610">
    <property type="entry name" value="FliK-like_C_sf"/>
</dbReference>
<dbReference type="EMBL" id="CP141769">
    <property type="protein sequence ID" value="WRS40266.1"/>
    <property type="molecule type" value="Genomic_DNA"/>
</dbReference>
<organism evidence="2 3">
    <name type="scientific">Thiobacillus sedimenti</name>
    <dbReference type="NCBI Taxonomy" id="3110231"/>
    <lineage>
        <taxon>Bacteria</taxon>
        <taxon>Pseudomonadati</taxon>
        <taxon>Pseudomonadota</taxon>
        <taxon>Betaproteobacteria</taxon>
        <taxon>Nitrosomonadales</taxon>
        <taxon>Thiobacillaceae</taxon>
        <taxon>Thiobacillus</taxon>
    </lineage>
</organism>
<evidence type="ECO:0000313" key="2">
    <source>
        <dbReference type="EMBL" id="WRS40266.1"/>
    </source>
</evidence>
<dbReference type="RefSeq" id="WP_324780796.1">
    <property type="nucleotide sequence ID" value="NZ_CP141769.1"/>
</dbReference>
<evidence type="ECO:0000259" key="1">
    <source>
        <dbReference type="Pfam" id="PF02120"/>
    </source>
</evidence>
<reference evidence="2 3" key="1">
    <citation type="submission" date="2023-12" db="EMBL/GenBank/DDBJ databases">
        <title>Thiobacillus sedimentum sp. nov., a chemolithoautotrophic sulfur-oxidizing bacterium isolated from freshwater sediment.</title>
        <authorList>
            <person name="Luo J."/>
            <person name="Dai C."/>
        </authorList>
    </citation>
    <scope>NUCLEOTIDE SEQUENCE [LARGE SCALE GENOMIC DNA]</scope>
    <source>
        <strain evidence="2 3">SCUT-2</strain>
    </source>
</reference>
<accession>A0ABZ1CLX3</accession>
<dbReference type="Gene3D" id="3.30.750.140">
    <property type="match status" value="1"/>
</dbReference>
<keyword evidence="3" id="KW-1185">Reference proteome</keyword>
<dbReference type="Pfam" id="PF02120">
    <property type="entry name" value="Flg_hook"/>
    <property type="match status" value="1"/>
</dbReference>
<feature type="domain" description="Flagellar hook-length control protein-like C-terminal" evidence="1">
    <location>
        <begin position="289"/>
        <end position="360"/>
    </location>
</feature>
<name>A0ABZ1CLX3_9PROT</name>
<evidence type="ECO:0000313" key="3">
    <source>
        <dbReference type="Proteomes" id="UP001334732"/>
    </source>
</evidence>
<keyword evidence="2" id="KW-0969">Cilium</keyword>
<sequence length="363" mass="37880">MYPALALSRIVAIQPVLDAIERDQAAPHPAFDNLPVGQALTGLVKGVSKGITLVDIEGQTVAMRLPQPPAAGDTLRLRFAGHAPQPVFLLENPEGSTGEAPQLSQAARLLSDLVQRLPARPTPPTVTPPGPLLGQPVVHPAELALALRTALVRSGLFYESHLADWAVGQDSLEGLMQEPQNRLAVADAARQAGAALPSAAPHEAAPVAARTAEAAAASLAGATGAAGEGAAAKALTPLHALLAQQLQVLESPQFVWRGEVWPGQPLEWQIRQEPEDGHARNPAAPADAGGTGWESQLRLTLPRLGALTVHIRLDANQAFSIRMVPEQPEVAPLLQQNQARLASQLAGAGCSVQSLTVQRDAGA</sequence>
<dbReference type="Proteomes" id="UP001334732">
    <property type="component" value="Chromosome"/>
</dbReference>
<dbReference type="InterPro" id="IPR021136">
    <property type="entry name" value="Flagellar_hook_control-like_C"/>
</dbReference>
<gene>
    <name evidence="2" type="ORF">VA613_05200</name>
</gene>
<keyword evidence="2" id="KW-0966">Cell projection</keyword>